<organism evidence="2 3">
    <name type="scientific">Yoonia sediminilitoris</name>
    <dbReference type="NCBI Taxonomy" id="1286148"/>
    <lineage>
        <taxon>Bacteria</taxon>
        <taxon>Pseudomonadati</taxon>
        <taxon>Pseudomonadota</taxon>
        <taxon>Alphaproteobacteria</taxon>
        <taxon>Rhodobacterales</taxon>
        <taxon>Paracoccaceae</taxon>
        <taxon>Yoonia</taxon>
    </lineage>
</organism>
<evidence type="ECO:0000313" key="3">
    <source>
        <dbReference type="Proteomes" id="UP000244523"/>
    </source>
</evidence>
<comment type="caution">
    <text evidence="2">The sequence shown here is derived from an EMBL/GenBank/DDBJ whole genome shotgun (WGS) entry which is preliminary data.</text>
</comment>
<sequence length="71" mass="8045">MAFITDTRVLGISLSDRIENVRTQWAEARAKRAVYKTTREELSVLSNRDLNDLGISRSQINNIAFEAAYGK</sequence>
<accession>A0A2T6KEP5</accession>
<name>A0A2T6KEP5_9RHOB</name>
<gene>
    <name evidence="2" type="ORF">C8N45_10754</name>
</gene>
<dbReference type="Proteomes" id="UP000244523">
    <property type="component" value="Unassembled WGS sequence"/>
</dbReference>
<dbReference type="Pfam" id="PF06568">
    <property type="entry name" value="YjiS-like"/>
    <property type="match status" value="1"/>
</dbReference>
<dbReference type="AlphaFoldDB" id="A0A2T6KEP5"/>
<feature type="domain" description="YjiS-like" evidence="1">
    <location>
        <begin position="27"/>
        <end position="60"/>
    </location>
</feature>
<dbReference type="InterPro" id="IPR009506">
    <property type="entry name" value="YjiS-like"/>
</dbReference>
<keyword evidence="3" id="KW-1185">Reference proteome</keyword>
<evidence type="ECO:0000259" key="1">
    <source>
        <dbReference type="Pfam" id="PF06568"/>
    </source>
</evidence>
<proteinExistence type="predicted"/>
<dbReference type="EMBL" id="QBUD01000007">
    <property type="protein sequence ID" value="PUB13595.1"/>
    <property type="molecule type" value="Genomic_DNA"/>
</dbReference>
<evidence type="ECO:0000313" key="2">
    <source>
        <dbReference type="EMBL" id="PUB13595.1"/>
    </source>
</evidence>
<dbReference type="RefSeq" id="WP_108386832.1">
    <property type="nucleotide sequence ID" value="NZ_QBUD01000007.1"/>
</dbReference>
<reference evidence="2 3" key="1">
    <citation type="submission" date="2018-04" db="EMBL/GenBank/DDBJ databases">
        <title>Genomic Encyclopedia of Archaeal and Bacterial Type Strains, Phase II (KMG-II): from individual species to whole genera.</title>
        <authorList>
            <person name="Goeker M."/>
        </authorList>
    </citation>
    <scope>NUCLEOTIDE SEQUENCE [LARGE SCALE GENOMIC DNA]</scope>
    <source>
        <strain evidence="2 3">DSM 29955</strain>
    </source>
</reference>
<protein>
    <submittedName>
        <fullName evidence="2">Uncharacterized protein DUF1127</fullName>
    </submittedName>
</protein>
<dbReference type="OrthoDB" id="8244198at2"/>